<dbReference type="GO" id="GO:0008967">
    <property type="term" value="F:phosphoglycolate phosphatase activity"/>
    <property type="evidence" value="ECO:0007669"/>
    <property type="project" value="TreeGrafter"/>
</dbReference>
<protein>
    <recommendedName>
        <fullName evidence="3">FCP1 homology domain-containing protein</fullName>
    </recommendedName>
</protein>
<dbReference type="PANTHER" id="PTHR43434">
    <property type="entry name" value="PHOSPHOGLYCOLATE PHOSPHATASE"/>
    <property type="match status" value="1"/>
</dbReference>
<dbReference type="GO" id="GO:0006281">
    <property type="term" value="P:DNA repair"/>
    <property type="evidence" value="ECO:0007669"/>
    <property type="project" value="TreeGrafter"/>
</dbReference>
<sequence length="215" mass="25239">MYISKYKAIIFDFDETLVASYKVKWAQHQETAKRFYGVHLTEEKIRKYWGMPFEPMISIFYEHKDAAENMMKNYHSLDKLYHKKPYKDAISVLDFLHTKSYWLGLVTSMTKESVIQDMQESEMPYKNFDYIQGSKDSDHHKPDPRVFDYLIRKLERINIKRDETLYVGDDIRDMQAAMGAGLAFVAIPNGLTSKEEFMNNKAICIDTLSDLIVST</sequence>
<dbReference type="Proteomes" id="UP000177050">
    <property type="component" value="Unassembled WGS sequence"/>
</dbReference>
<dbReference type="SUPFAM" id="SSF56784">
    <property type="entry name" value="HAD-like"/>
    <property type="match status" value="1"/>
</dbReference>
<dbReference type="Gene3D" id="3.40.50.1000">
    <property type="entry name" value="HAD superfamily/HAD-like"/>
    <property type="match status" value="1"/>
</dbReference>
<evidence type="ECO:0000313" key="2">
    <source>
        <dbReference type="Proteomes" id="UP000177050"/>
    </source>
</evidence>
<dbReference type="InterPro" id="IPR006439">
    <property type="entry name" value="HAD-SF_hydro_IA"/>
</dbReference>
<dbReference type="EMBL" id="MGBR01000001">
    <property type="protein sequence ID" value="OGK74204.1"/>
    <property type="molecule type" value="Genomic_DNA"/>
</dbReference>
<accession>A0A1F7L2E6</accession>
<dbReference type="InterPro" id="IPR023214">
    <property type="entry name" value="HAD_sf"/>
</dbReference>
<reference evidence="1 2" key="1">
    <citation type="journal article" date="2016" name="Nat. Commun.">
        <title>Thousands of microbial genomes shed light on interconnected biogeochemical processes in an aquifer system.</title>
        <authorList>
            <person name="Anantharaman K."/>
            <person name="Brown C.T."/>
            <person name="Hug L.A."/>
            <person name="Sharon I."/>
            <person name="Castelle C.J."/>
            <person name="Probst A.J."/>
            <person name="Thomas B.C."/>
            <person name="Singh A."/>
            <person name="Wilkins M.J."/>
            <person name="Karaoz U."/>
            <person name="Brodie E.L."/>
            <person name="Williams K.H."/>
            <person name="Hubbard S.S."/>
            <person name="Banfield J.F."/>
        </authorList>
    </citation>
    <scope>NUCLEOTIDE SEQUENCE [LARGE SCALE GENOMIC DNA]</scope>
</reference>
<evidence type="ECO:0008006" key="3">
    <source>
        <dbReference type="Google" id="ProtNLM"/>
    </source>
</evidence>
<dbReference type="InterPro" id="IPR041492">
    <property type="entry name" value="HAD_2"/>
</dbReference>
<comment type="caution">
    <text evidence="1">The sequence shown here is derived from an EMBL/GenBank/DDBJ whole genome shotgun (WGS) entry which is preliminary data.</text>
</comment>
<dbReference type="InterPro" id="IPR050155">
    <property type="entry name" value="HAD-like_hydrolase_sf"/>
</dbReference>
<dbReference type="InterPro" id="IPR036412">
    <property type="entry name" value="HAD-like_sf"/>
</dbReference>
<dbReference type="SFLD" id="SFLDS00003">
    <property type="entry name" value="Haloacid_Dehalogenase"/>
    <property type="match status" value="1"/>
</dbReference>
<dbReference type="Gene3D" id="1.10.150.240">
    <property type="entry name" value="Putative phosphatase, domain 2"/>
    <property type="match status" value="1"/>
</dbReference>
<organism evidence="1 2">
    <name type="scientific">Candidatus Roizmanbacteria bacterium RIFOXYD1_FULL_38_12</name>
    <dbReference type="NCBI Taxonomy" id="1802093"/>
    <lineage>
        <taxon>Bacteria</taxon>
        <taxon>Candidatus Roizmaniibacteriota</taxon>
    </lineage>
</organism>
<dbReference type="GO" id="GO:0005829">
    <property type="term" value="C:cytosol"/>
    <property type="evidence" value="ECO:0007669"/>
    <property type="project" value="TreeGrafter"/>
</dbReference>
<proteinExistence type="predicted"/>
<evidence type="ECO:0000313" key="1">
    <source>
        <dbReference type="EMBL" id="OGK74204.1"/>
    </source>
</evidence>
<dbReference type="SFLD" id="SFLDG01129">
    <property type="entry name" value="C1.5:_HAD__Beta-PGM__Phosphata"/>
    <property type="match status" value="1"/>
</dbReference>
<name>A0A1F7L2E6_9BACT</name>
<dbReference type="PANTHER" id="PTHR43434:SF1">
    <property type="entry name" value="PHOSPHOGLYCOLATE PHOSPHATASE"/>
    <property type="match status" value="1"/>
</dbReference>
<gene>
    <name evidence="1" type="ORF">A3K52_05565</name>
</gene>
<dbReference type="NCBIfam" id="TIGR01549">
    <property type="entry name" value="HAD-SF-IA-v1"/>
    <property type="match status" value="1"/>
</dbReference>
<dbReference type="AlphaFoldDB" id="A0A1F7L2E6"/>
<dbReference type="InterPro" id="IPR023198">
    <property type="entry name" value="PGP-like_dom2"/>
</dbReference>
<dbReference type="Pfam" id="PF13419">
    <property type="entry name" value="HAD_2"/>
    <property type="match status" value="1"/>
</dbReference>